<dbReference type="PANTHER" id="PTHR19848:SF8">
    <property type="entry name" value="F-BOX AND WD REPEAT DOMAIN CONTAINING 7"/>
    <property type="match status" value="1"/>
</dbReference>
<dbReference type="GO" id="GO:0035097">
    <property type="term" value="C:histone methyltransferase complex"/>
    <property type="evidence" value="ECO:0007669"/>
    <property type="project" value="UniProtKB-ARBA"/>
</dbReference>
<name>A0A0L0T4C1_ALLM3</name>
<gene>
    <name evidence="6" type="ORF">AMAG_14112</name>
</gene>
<feature type="domain" description="WDR5-like beta-propeller" evidence="5">
    <location>
        <begin position="37"/>
        <end position="335"/>
    </location>
</feature>
<dbReference type="FunFam" id="2.130.10.10:FF:000228">
    <property type="entry name" value="COMPASS-like H3K4 histone methylase component WDR5A"/>
    <property type="match status" value="1"/>
</dbReference>
<organism evidence="6 7">
    <name type="scientific">Allomyces macrogynus (strain ATCC 38327)</name>
    <name type="common">Allomyces javanicus var. macrogynus</name>
    <dbReference type="NCBI Taxonomy" id="578462"/>
    <lineage>
        <taxon>Eukaryota</taxon>
        <taxon>Fungi</taxon>
        <taxon>Fungi incertae sedis</taxon>
        <taxon>Blastocladiomycota</taxon>
        <taxon>Blastocladiomycetes</taxon>
        <taxon>Blastocladiales</taxon>
        <taxon>Blastocladiaceae</taxon>
        <taxon>Allomyces</taxon>
    </lineage>
</organism>
<keyword evidence="1 3" id="KW-0853">WD repeat</keyword>
<dbReference type="InterPro" id="IPR015943">
    <property type="entry name" value="WD40/YVTN_repeat-like_dom_sf"/>
</dbReference>
<evidence type="ECO:0000313" key="7">
    <source>
        <dbReference type="Proteomes" id="UP000054350"/>
    </source>
</evidence>
<dbReference type="AlphaFoldDB" id="A0A0L0T4C1"/>
<dbReference type="CDD" id="cd00200">
    <property type="entry name" value="WD40"/>
    <property type="match status" value="1"/>
</dbReference>
<feature type="repeat" description="WD" evidence="3">
    <location>
        <begin position="121"/>
        <end position="162"/>
    </location>
</feature>
<proteinExistence type="predicted"/>
<keyword evidence="7" id="KW-1185">Reference proteome</keyword>
<accession>A0A0L0T4C1</accession>
<evidence type="ECO:0000256" key="1">
    <source>
        <dbReference type="ARBA" id="ARBA00022574"/>
    </source>
</evidence>
<dbReference type="Proteomes" id="UP000054350">
    <property type="component" value="Unassembled WGS sequence"/>
</dbReference>
<dbReference type="Gene3D" id="2.130.10.10">
    <property type="entry name" value="YVTN repeat-like/Quinoprotein amine dehydrogenase"/>
    <property type="match status" value="1"/>
</dbReference>
<evidence type="ECO:0000259" key="5">
    <source>
        <dbReference type="Pfam" id="PF25175"/>
    </source>
</evidence>
<feature type="repeat" description="WD" evidence="3">
    <location>
        <begin position="38"/>
        <end position="79"/>
    </location>
</feature>
<dbReference type="InterPro" id="IPR036322">
    <property type="entry name" value="WD40_repeat_dom_sf"/>
</dbReference>
<protein>
    <recommendedName>
        <fullName evidence="5">WDR5-like beta-propeller domain-containing protein</fullName>
    </recommendedName>
</protein>
<keyword evidence="2" id="KW-0677">Repeat</keyword>
<dbReference type="PROSITE" id="PS00678">
    <property type="entry name" value="WD_REPEATS_1"/>
    <property type="match status" value="2"/>
</dbReference>
<dbReference type="SUPFAM" id="SSF50978">
    <property type="entry name" value="WD40 repeat-like"/>
    <property type="match status" value="1"/>
</dbReference>
<dbReference type="PROSITE" id="PS50294">
    <property type="entry name" value="WD_REPEATS_REGION"/>
    <property type="match status" value="5"/>
</dbReference>
<dbReference type="PANTHER" id="PTHR19848">
    <property type="entry name" value="WD40 REPEAT PROTEIN"/>
    <property type="match status" value="1"/>
</dbReference>
<evidence type="ECO:0000256" key="2">
    <source>
        <dbReference type="ARBA" id="ARBA00022737"/>
    </source>
</evidence>
<feature type="repeat" description="WD" evidence="3">
    <location>
        <begin position="163"/>
        <end position="204"/>
    </location>
</feature>
<sequence length="359" mass="38475">MTPSHDPMLVDAGGANAASVALNPLADAAPLYKIKFTLKGHNKAISVVKVSPDGQWIASGSADKTVKIWSAIDGRFERTLVGHAQGVNDLAWSTTSQHLATASDDARVRLFALDGQCLRVLEGHTAQVFCVAFHPQGHLLASGSFDETVRLWNAQTGECVRILPAHSDPVSTIDFSPDGTLLVSASYDGLVRVWDARTGLCLKTLVAAGDDNPPVGCARFAPNGKYLAVASLDSTVRLWNVHNATIVREWKGHKNERFCLFLASPVRGHSPADAASIGVLCGSEDHRVYLWDVQSEQMVAQMHGHTDAVLAIDYSPSRDIIVSGGLDHDKTVKLWYPVHDSPAEAPRPPPAADAADVAM</sequence>
<feature type="repeat" description="WD" evidence="3">
    <location>
        <begin position="279"/>
        <end position="301"/>
    </location>
</feature>
<feature type="repeat" description="WD" evidence="3">
    <location>
        <begin position="208"/>
        <end position="249"/>
    </location>
</feature>
<feature type="repeat" description="WD" evidence="3">
    <location>
        <begin position="80"/>
        <end position="111"/>
    </location>
</feature>
<evidence type="ECO:0000256" key="3">
    <source>
        <dbReference type="PROSITE-ProRule" id="PRU00221"/>
    </source>
</evidence>
<dbReference type="InterPro" id="IPR020472">
    <property type="entry name" value="WD40_PAC1"/>
</dbReference>
<dbReference type="STRING" id="578462.A0A0L0T4C1"/>
<reference evidence="6 7" key="1">
    <citation type="submission" date="2009-11" db="EMBL/GenBank/DDBJ databases">
        <title>Annotation of Allomyces macrogynus ATCC 38327.</title>
        <authorList>
            <consortium name="The Broad Institute Genome Sequencing Platform"/>
            <person name="Russ C."/>
            <person name="Cuomo C."/>
            <person name="Burger G."/>
            <person name="Gray M.W."/>
            <person name="Holland P.W.H."/>
            <person name="King N."/>
            <person name="Lang F.B.F."/>
            <person name="Roger A.J."/>
            <person name="Ruiz-Trillo I."/>
            <person name="Young S.K."/>
            <person name="Zeng Q."/>
            <person name="Gargeya S."/>
            <person name="Fitzgerald M."/>
            <person name="Haas B."/>
            <person name="Abouelleil A."/>
            <person name="Alvarado L."/>
            <person name="Arachchi H.M."/>
            <person name="Berlin A."/>
            <person name="Chapman S.B."/>
            <person name="Gearin G."/>
            <person name="Goldberg J."/>
            <person name="Griggs A."/>
            <person name="Gujja S."/>
            <person name="Hansen M."/>
            <person name="Heiman D."/>
            <person name="Howarth C."/>
            <person name="Larimer J."/>
            <person name="Lui A."/>
            <person name="MacDonald P.J.P."/>
            <person name="McCowen C."/>
            <person name="Montmayeur A."/>
            <person name="Murphy C."/>
            <person name="Neiman D."/>
            <person name="Pearson M."/>
            <person name="Priest M."/>
            <person name="Roberts A."/>
            <person name="Saif S."/>
            <person name="Shea T."/>
            <person name="Sisk P."/>
            <person name="Stolte C."/>
            <person name="Sykes S."/>
            <person name="Wortman J."/>
            <person name="Nusbaum C."/>
            <person name="Birren B."/>
        </authorList>
    </citation>
    <scope>NUCLEOTIDE SEQUENCE [LARGE SCALE GENOMIC DNA]</scope>
    <source>
        <strain evidence="6 7">ATCC 38327</strain>
    </source>
</reference>
<dbReference type="SMART" id="SM00320">
    <property type="entry name" value="WD40"/>
    <property type="match status" value="7"/>
</dbReference>
<dbReference type="OrthoDB" id="674604at2759"/>
<reference evidence="7" key="2">
    <citation type="submission" date="2009-11" db="EMBL/GenBank/DDBJ databases">
        <title>The Genome Sequence of Allomyces macrogynus strain ATCC 38327.</title>
        <authorList>
            <consortium name="The Broad Institute Genome Sequencing Platform"/>
            <person name="Russ C."/>
            <person name="Cuomo C."/>
            <person name="Shea T."/>
            <person name="Young S.K."/>
            <person name="Zeng Q."/>
            <person name="Koehrsen M."/>
            <person name="Haas B."/>
            <person name="Borodovsky M."/>
            <person name="Guigo R."/>
            <person name="Alvarado L."/>
            <person name="Berlin A."/>
            <person name="Borenstein D."/>
            <person name="Chen Z."/>
            <person name="Engels R."/>
            <person name="Freedman E."/>
            <person name="Gellesch M."/>
            <person name="Goldberg J."/>
            <person name="Griggs A."/>
            <person name="Gujja S."/>
            <person name="Heiman D."/>
            <person name="Hepburn T."/>
            <person name="Howarth C."/>
            <person name="Jen D."/>
            <person name="Larson L."/>
            <person name="Lewis B."/>
            <person name="Mehta T."/>
            <person name="Park D."/>
            <person name="Pearson M."/>
            <person name="Roberts A."/>
            <person name="Saif S."/>
            <person name="Shenoy N."/>
            <person name="Sisk P."/>
            <person name="Stolte C."/>
            <person name="Sykes S."/>
            <person name="Walk T."/>
            <person name="White J."/>
            <person name="Yandava C."/>
            <person name="Burger G."/>
            <person name="Gray M.W."/>
            <person name="Holland P.W.H."/>
            <person name="King N."/>
            <person name="Lang F.B.F."/>
            <person name="Roger A.J."/>
            <person name="Ruiz-Trillo I."/>
            <person name="Lander E."/>
            <person name="Nusbaum C."/>
        </authorList>
    </citation>
    <scope>NUCLEOTIDE SEQUENCE [LARGE SCALE GENOMIC DNA]</scope>
    <source>
        <strain evidence="7">ATCC 38327</strain>
    </source>
</reference>
<evidence type="ECO:0000256" key="4">
    <source>
        <dbReference type="SAM" id="MobiDB-lite"/>
    </source>
</evidence>
<dbReference type="PROSITE" id="PS50082">
    <property type="entry name" value="WD_REPEATS_2"/>
    <property type="match status" value="7"/>
</dbReference>
<evidence type="ECO:0000313" key="6">
    <source>
        <dbReference type="EMBL" id="KNE69551.1"/>
    </source>
</evidence>
<dbReference type="OMA" id="CRMWDST"/>
<feature type="repeat" description="WD" evidence="3">
    <location>
        <begin position="302"/>
        <end position="327"/>
    </location>
</feature>
<dbReference type="PRINTS" id="PR00320">
    <property type="entry name" value="GPROTEINBRPT"/>
</dbReference>
<dbReference type="InterPro" id="IPR001680">
    <property type="entry name" value="WD40_rpt"/>
</dbReference>
<dbReference type="Pfam" id="PF25175">
    <property type="entry name" value="Beta-prop_WDR5"/>
    <property type="match status" value="1"/>
</dbReference>
<dbReference type="eggNOG" id="KOG0266">
    <property type="taxonomic scope" value="Eukaryota"/>
</dbReference>
<dbReference type="InterPro" id="IPR019775">
    <property type="entry name" value="WD40_repeat_CS"/>
</dbReference>
<dbReference type="VEuPathDB" id="FungiDB:AMAG_14112"/>
<dbReference type="InterPro" id="IPR059122">
    <property type="entry name" value="Beta-prop_WDR5-like"/>
</dbReference>
<dbReference type="EMBL" id="GG745361">
    <property type="protein sequence ID" value="KNE69551.1"/>
    <property type="molecule type" value="Genomic_DNA"/>
</dbReference>
<feature type="region of interest" description="Disordered" evidence="4">
    <location>
        <begin position="340"/>
        <end position="359"/>
    </location>
</feature>